<dbReference type="Proteomes" id="UP000019364">
    <property type="component" value="Unassembled WGS sequence"/>
</dbReference>
<name>W7Y9W4_9BACL</name>
<evidence type="ECO:0000313" key="1">
    <source>
        <dbReference type="EMBL" id="GAF07825.1"/>
    </source>
</evidence>
<dbReference type="InterPro" id="IPR051082">
    <property type="entry name" value="Pentapeptide-BTB/POZ_domain"/>
</dbReference>
<protein>
    <submittedName>
        <fullName evidence="1">Oxetanocin A resistance protein</fullName>
    </submittedName>
</protein>
<dbReference type="SUPFAM" id="SSF141571">
    <property type="entry name" value="Pentapeptide repeat-like"/>
    <property type="match status" value="1"/>
</dbReference>
<dbReference type="Gene3D" id="2.160.20.80">
    <property type="entry name" value="E3 ubiquitin-protein ligase SopA"/>
    <property type="match status" value="1"/>
</dbReference>
<reference evidence="1 2" key="1">
    <citation type="journal article" date="2014" name="Genome Announc.">
        <title>Draft Genome Sequence of Paenibacillus pini JCM 16418T, Isolated from the Rhizosphere of Pine Tree.</title>
        <authorList>
            <person name="Yuki M."/>
            <person name="Oshima K."/>
            <person name="Suda W."/>
            <person name="Oshida Y."/>
            <person name="Kitamura K."/>
            <person name="Iida Y."/>
            <person name="Hattori M."/>
            <person name="Ohkuma M."/>
        </authorList>
    </citation>
    <scope>NUCLEOTIDE SEQUENCE [LARGE SCALE GENOMIC DNA]</scope>
    <source>
        <strain evidence="1 2">JCM 16418</strain>
    </source>
</reference>
<organism evidence="1 2">
    <name type="scientific">Paenibacillus pini JCM 16418</name>
    <dbReference type="NCBI Taxonomy" id="1236976"/>
    <lineage>
        <taxon>Bacteria</taxon>
        <taxon>Bacillati</taxon>
        <taxon>Bacillota</taxon>
        <taxon>Bacilli</taxon>
        <taxon>Bacillales</taxon>
        <taxon>Paenibacillaceae</taxon>
        <taxon>Paenibacillus</taxon>
    </lineage>
</organism>
<comment type="caution">
    <text evidence="1">The sequence shown here is derived from an EMBL/GenBank/DDBJ whole genome shotgun (WGS) entry which is preliminary data.</text>
</comment>
<dbReference type="PANTHER" id="PTHR14136:SF37">
    <property type="entry name" value="PENTAPEPTIDE REPEAT-CONTAINING PROTEIN"/>
    <property type="match status" value="1"/>
</dbReference>
<evidence type="ECO:0000313" key="2">
    <source>
        <dbReference type="Proteomes" id="UP000019364"/>
    </source>
</evidence>
<accession>W7Y9W4</accession>
<proteinExistence type="predicted"/>
<dbReference type="InterPro" id="IPR001646">
    <property type="entry name" value="5peptide_repeat"/>
</dbReference>
<dbReference type="Pfam" id="PF00805">
    <property type="entry name" value="Pentapeptide"/>
    <property type="match status" value="1"/>
</dbReference>
<dbReference type="eggNOG" id="COG1357">
    <property type="taxonomic scope" value="Bacteria"/>
</dbReference>
<gene>
    <name evidence="1" type="ORF">JCM16418_1856</name>
</gene>
<dbReference type="PANTHER" id="PTHR14136">
    <property type="entry name" value="BTB_POZ DOMAIN-CONTAINING PROTEIN KCTD9"/>
    <property type="match status" value="1"/>
</dbReference>
<dbReference type="AlphaFoldDB" id="W7Y9W4"/>
<keyword evidence="2" id="KW-1185">Reference proteome</keyword>
<dbReference type="EMBL" id="BAVZ01000004">
    <property type="protein sequence ID" value="GAF07825.1"/>
    <property type="molecule type" value="Genomic_DNA"/>
</dbReference>
<sequence length="290" mass="32162">MPDINKSSKSPFDMSHLSLRADCENCFGLCCAALPFAASVDFAMDKDAGQPCRNLQSDFRCGIHTSLREQGFRGCTVYDCFGAGQKVAQITYGGEDWLESPRSAKQMFEVFPIMRQLHELLWYINEALTVQPASSIHDELRSMFNETERLTFLSPEALLLLDVDAHRGHVNSLLLKTSEFVRAEALLKLKSRPGQRKTFERGADLFGAKLRGADLRGANLRGAYLIAADLRGADLRATDLIGADFRDTNISGADLTDSIFLTQFQLNAAIGDTNTKIPPLLTRPTHWSNV</sequence>
<dbReference type="STRING" id="1236976.JCM16418_1856"/>